<dbReference type="InterPro" id="IPR032508">
    <property type="entry name" value="FecR_C"/>
</dbReference>
<proteinExistence type="predicted"/>
<sequence>MTFEALFQKYMSGTLNVEELRQFRMMARQPENKALLDQLLQQAFTDPAYIENADYNAEEMAADIMMQARMQDAAMNVVHKVYTPLISRSWFKYAAAAAIFLVLLGISWKWHTHHYRANKMMARLELPAGKAAHPILILGDGSRISLDSAGNGTIAQQGAAQVVKLANGQLAYRSLDAKAGELIFNTMQTPNGSQYQLTLPDGSRVWLNAASAIRYPATFADSNRRVEVTGEAYFDIAADARKPFIVAAKGMDIQVLGTAFNVKAYTEEEAITTTLVQGAVKVNNQMVLHPGEQAVLQHRTGQLLVNKPNMEETLGWKNGEFYFRETNIRSIMQEVARWYDVEVKYEGDLTNVTLSGIVARTAGITQLLKALELTKIVHFKIQGRTITVMPYQAAN</sequence>
<evidence type="ECO:0000259" key="2">
    <source>
        <dbReference type="Pfam" id="PF04773"/>
    </source>
</evidence>
<dbReference type="PANTHER" id="PTHR30273:SF2">
    <property type="entry name" value="PROTEIN FECR"/>
    <property type="match status" value="1"/>
</dbReference>
<evidence type="ECO:0000259" key="3">
    <source>
        <dbReference type="Pfam" id="PF16344"/>
    </source>
</evidence>
<dbReference type="GO" id="GO:0016989">
    <property type="term" value="F:sigma factor antagonist activity"/>
    <property type="evidence" value="ECO:0007669"/>
    <property type="project" value="TreeGrafter"/>
</dbReference>
<dbReference type="InterPro" id="IPR012373">
    <property type="entry name" value="Ferrdict_sens_TM"/>
</dbReference>
<dbReference type="Pfam" id="PF04773">
    <property type="entry name" value="FecR"/>
    <property type="match status" value="1"/>
</dbReference>
<keyword evidence="5" id="KW-1185">Reference proteome</keyword>
<dbReference type="Gene3D" id="2.60.120.1440">
    <property type="match status" value="1"/>
</dbReference>
<keyword evidence="1" id="KW-1133">Transmembrane helix</keyword>
<keyword evidence="1" id="KW-0472">Membrane</keyword>
<dbReference type="Proteomes" id="UP000320811">
    <property type="component" value="Unassembled WGS sequence"/>
</dbReference>
<evidence type="ECO:0000256" key="1">
    <source>
        <dbReference type="SAM" id="Phobius"/>
    </source>
</evidence>
<dbReference type="RefSeq" id="WP_145670506.1">
    <property type="nucleotide sequence ID" value="NZ_VIWO01000004.1"/>
</dbReference>
<dbReference type="PANTHER" id="PTHR30273">
    <property type="entry name" value="PERIPLASMIC SIGNAL SENSOR AND SIGMA FACTOR ACTIVATOR FECR-RELATED"/>
    <property type="match status" value="1"/>
</dbReference>
<keyword evidence="1" id="KW-0812">Transmembrane</keyword>
<feature type="transmembrane region" description="Helical" evidence="1">
    <location>
        <begin position="90"/>
        <end position="110"/>
    </location>
</feature>
<reference evidence="4 5" key="1">
    <citation type="submission" date="2019-06" db="EMBL/GenBank/DDBJ databases">
        <title>Sorghum-associated microbial communities from plants grown in Nebraska, USA.</title>
        <authorList>
            <person name="Schachtman D."/>
        </authorList>
    </citation>
    <scope>NUCLEOTIDE SEQUENCE [LARGE SCALE GENOMIC DNA]</scope>
    <source>
        <strain evidence="4 5">1209</strain>
    </source>
</reference>
<dbReference type="Pfam" id="PF16344">
    <property type="entry name" value="FecR_C"/>
    <property type="match status" value="1"/>
</dbReference>
<dbReference type="OrthoDB" id="637545at2"/>
<dbReference type="AlphaFoldDB" id="A0A561PQW4"/>
<organism evidence="4 5">
    <name type="scientific">Chitinophaga polysaccharea</name>
    <dbReference type="NCBI Taxonomy" id="1293035"/>
    <lineage>
        <taxon>Bacteria</taxon>
        <taxon>Pseudomonadati</taxon>
        <taxon>Bacteroidota</taxon>
        <taxon>Chitinophagia</taxon>
        <taxon>Chitinophagales</taxon>
        <taxon>Chitinophagaceae</taxon>
        <taxon>Chitinophaga</taxon>
    </lineage>
</organism>
<name>A0A561PQW4_9BACT</name>
<gene>
    <name evidence="4" type="ORF">FHW36_104192</name>
</gene>
<accession>A0A561PQW4</accession>
<feature type="domain" description="Protein FecR C-terminal" evidence="3">
    <location>
        <begin position="320"/>
        <end position="388"/>
    </location>
</feature>
<dbReference type="Gene3D" id="3.55.50.30">
    <property type="match status" value="1"/>
</dbReference>
<comment type="caution">
    <text evidence="4">The sequence shown here is derived from an EMBL/GenBank/DDBJ whole genome shotgun (WGS) entry which is preliminary data.</text>
</comment>
<feature type="domain" description="FecR protein" evidence="2">
    <location>
        <begin position="186"/>
        <end position="281"/>
    </location>
</feature>
<dbReference type="FunFam" id="2.60.120.1440:FF:000001">
    <property type="entry name" value="Putative anti-sigma factor"/>
    <property type="match status" value="1"/>
</dbReference>
<evidence type="ECO:0000313" key="5">
    <source>
        <dbReference type="Proteomes" id="UP000320811"/>
    </source>
</evidence>
<protein>
    <submittedName>
        <fullName evidence="4">FecR family protein</fullName>
    </submittedName>
</protein>
<evidence type="ECO:0000313" key="4">
    <source>
        <dbReference type="EMBL" id="TWF40510.1"/>
    </source>
</evidence>
<dbReference type="InterPro" id="IPR006860">
    <property type="entry name" value="FecR"/>
</dbReference>
<dbReference type="EMBL" id="VIWO01000004">
    <property type="protein sequence ID" value="TWF40510.1"/>
    <property type="molecule type" value="Genomic_DNA"/>
</dbReference>